<organism evidence="1 2">
    <name type="scientific">Cirrhinus molitorella</name>
    <name type="common">mud carp</name>
    <dbReference type="NCBI Taxonomy" id="172907"/>
    <lineage>
        <taxon>Eukaryota</taxon>
        <taxon>Metazoa</taxon>
        <taxon>Chordata</taxon>
        <taxon>Craniata</taxon>
        <taxon>Vertebrata</taxon>
        <taxon>Euteleostomi</taxon>
        <taxon>Actinopterygii</taxon>
        <taxon>Neopterygii</taxon>
        <taxon>Teleostei</taxon>
        <taxon>Ostariophysi</taxon>
        <taxon>Cypriniformes</taxon>
        <taxon>Cyprinidae</taxon>
        <taxon>Labeoninae</taxon>
        <taxon>Labeonini</taxon>
        <taxon>Cirrhinus</taxon>
    </lineage>
</organism>
<gene>
    <name evidence="1" type="ORF">QQF64_000328</name>
</gene>
<dbReference type="Gene3D" id="1.20.5.1070">
    <property type="entry name" value="Head and neck region of the ectodomain of NDV fusion glycoprotein"/>
    <property type="match status" value="1"/>
</dbReference>
<reference evidence="1 2" key="1">
    <citation type="submission" date="2023-09" db="EMBL/GenBank/DDBJ databases">
        <authorList>
            <person name="Wang M."/>
        </authorList>
    </citation>
    <scope>NUCLEOTIDE SEQUENCE [LARGE SCALE GENOMIC DNA]</scope>
    <source>
        <strain evidence="1">GT-2023</strain>
        <tissue evidence="1">Liver</tissue>
    </source>
</reference>
<dbReference type="EMBL" id="JAYMGO010000001">
    <property type="protein sequence ID" value="KAL1281525.1"/>
    <property type="molecule type" value="Genomic_DNA"/>
</dbReference>
<evidence type="ECO:0000313" key="2">
    <source>
        <dbReference type="Proteomes" id="UP001558613"/>
    </source>
</evidence>
<keyword evidence="2" id="KW-1185">Reference proteome</keyword>
<dbReference type="Proteomes" id="UP001558613">
    <property type="component" value="Unassembled WGS sequence"/>
</dbReference>
<name>A0ABR3NXC0_9TELE</name>
<sequence length="143" mass="15901">MGRKRGHLNNSLAGAKVVSSANACSPASSGHDYAISCMSEEEVFSIAEEEFPPLPLTPSKSPVIKKRASEDTRVDISLQLSSITQLINNRSDGIEKKIADMSSELKAVTEKVINLEQRMDNIERPVAQMQRRMDDMETYSRRC</sequence>
<evidence type="ECO:0000313" key="1">
    <source>
        <dbReference type="EMBL" id="KAL1281525.1"/>
    </source>
</evidence>
<proteinExistence type="predicted"/>
<comment type="caution">
    <text evidence="1">The sequence shown here is derived from an EMBL/GenBank/DDBJ whole genome shotgun (WGS) entry which is preliminary data.</text>
</comment>
<feature type="non-terminal residue" evidence="1">
    <location>
        <position position="143"/>
    </location>
</feature>
<protein>
    <submittedName>
        <fullName evidence="1">Uncharacterized protein</fullName>
    </submittedName>
</protein>
<accession>A0ABR3NXC0</accession>
<dbReference type="SUPFAM" id="SSF57997">
    <property type="entry name" value="Tropomyosin"/>
    <property type="match status" value="1"/>
</dbReference>